<dbReference type="SUPFAM" id="SSF49899">
    <property type="entry name" value="Concanavalin A-like lectins/glucanases"/>
    <property type="match status" value="1"/>
</dbReference>
<feature type="repeat" description="CSPG" evidence="5">
    <location>
        <begin position="1401"/>
        <end position="1491"/>
    </location>
</feature>
<keyword evidence="10" id="KW-1185">Reference proteome</keyword>
<feature type="repeat" description="CSPG" evidence="5">
    <location>
        <begin position="1288"/>
        <end position="1379"/>
    </location>
</feature>
<feature type="transmembrane region" description="Helical" evidence="7">
    <location>
        <begin position="2181"/>
        <end position="2202"/>
    </location>
</feature>
<keyword evidence="2" id="KW-0677">Repeat</keyword>
<evidence type="ECO:0000313" key="10">
    <source>
        <dbReference type="Proteomes" id="UP001148838"/>
    </source>
</evidence>
<feature type="repeat" description="CSPG" evidence="5">
    <location>
        <begin position="947"/>
        <end position="1039"/>
    </location>
</feature>
<keyword evidence="1" id="KW-0732">Signal</keyword>
<keyword evidence="3" id="KW-0325">Glycoprotein</keyword>
<dbReference type="PROSITE" id="PS51854">
    <property type="entry name" value="CSPG"/>
    <property type="match status" value="12"/>
</dbReference>
<feature type="repeat" description="CSPG" evidence="5">
    <location>
        <begin position="1799"/>
        <end position="1895"/>
    </location>
</feature>
<evidence type="ECO:0000256" key="5">
    <source>
        <dbReference type="PROSITE-ProRule" id="PRU01201"/>
    </source>
</evidence>
<evidence type="ECO:0000256" key="6">
    <source>
        <dbReference type="SAM" id="MobiDB-lite"/>
    </source>
</evidence>
<keyword evidence="7" id="KW-0472">Membrane</keyword>
<feature type="region of interest" description="Disordered" evidence="6">
    <location>
        <begin position="2223"/>
        <end position="2261"/>
    </location>
</feature>
<accession>A0ABQ8SJW2</accession>
<feature type="compositionally biased region" description="Pro residues" evidence="6">
    <location>
        <begin position="2225"/>
        <end position="2235"/>
    </location>
</feature>
<dbReference type="CDD" id="cd00110">
    <property type="entry name" value="LamG"/>
    <property type="match status" value="1"/>
</dbReference>
<feature type="domain" description="Laminin G" evidence="8">
    <location>
        <begin position="1"/>
        <end position="185"/>
    </location>
</feature>
<dbReference type="InterPro" id="IPR013320">
    <property type="entry name" value="ConA-like_dom_sf"/>
</dbReference>
<keyword evidence="7" id="KW-1133">Transmembrane helix</keyword>
<comment type="caution">
    <text evidence="4">Lacks conserved residue(s) required for the propagation of feature annotation.</text>
</comment>
<evidence type="ECO:0000256" key="7">
    <source>
        <dbReference type="SAM" id="Phobius"/>
    </source>
</evidence>
<feature type="repeat" description="CSPG" evidence="5">
    <location>
        <begin position="553"/>
        <end position="650"/>
    </location>
</feature>
<keyword evidence="7" id="KW-0812">Transmembrane</keyword>
<feature type="repeat" description="CSPG" evidence="5">
    <location>
        <begin position="1510"/>
        <end position="1606"/>
    </location>
</feature>
<organism evidence="9 10">
    <name type="scientific">Periplaneta americana</name>
    <name type="common">American cockroach</name>
    <name type="synonym">Blatta americana</name>
    <dbReference type="NCBI Taxonomy" id="6978"/>
    <lineage>
        <taxon>Eukaryota</taxon>
        <taxon>Metazoa</taxon>
        <taxon>Ecdysozoa</taxon>
        <taxon>Arthropoda</taxon>
        <taxon>Hexapoda</taxon>
        <taxon>Insecta</taxon>
        <taxon>Pterygota</taxon>
        <taxon>Neoptera</taxon>
        <taxon>Polyneoptera</taxon>
        <taxon>Dictyoptera</taxon>
        <taxon>Blattodea</taxon>
        <taxon>Blattoidea</taxon>
        <taxon>Blattidae</taxon>
        <taxon>Blattinae</taxon>
        <taxon>Periplaneta</taxon>
    </lineage>
</organism>
<reference evidence="9 10" key="1">
    <citation type="journal article" date="2022" name="Allergy">
        <title>Genome assembly and annotation of Periplaneta americana reveal a comprehensive cockroach allergen profile.</title>
        <authorList>
            <person name="Wang L."/>
            <person name="Xiong Q."/>
            <person name="Saelim N."/>
            <person name="Wang L."/>
            <person name="Nong W."/>
            <person name="Wan A.T."/>
            <person name="Shi M."/>
            <person name="Liu X."/>
            <person name="Cao Q."/>
            <person name="Hui J.H.L."/>
            <person name="Sookrung N."/>
            <person name="Leung T.F."/>
            <person name="Tungtrongchitr A."/>
            <person name="Tsui S.K.W."/>
        </authorList>
    </citation>
    <scope>NUCLEOTIDE SEQUENCE [LARGE SCALE GENOMIC DNA]</scope>
    <source>
        <strain evidence="9">PWHHKU_190912</strain>
    </source>
</reference>
<name>A0ABQ8SJW2_PERAM</name>
<feature type="repeat" description="CSPG" evidence="5">
    <location>
        <begin position="1912"/>
        <end position="2000"/>
    </location>
</feature>
<feature type="repeat" description="CSPG" evidence="5">
    <location>
        <begin position="829"/>
        <end position="923"/>
    </location>
</feature>
<dbReference type="PANTHER" id="PTHR45739:SF12">
    <property type="entry name" value="CHONDROITIN SULFATE PROTEOGLYCAN 4-LIKE ISOFORM X2"/>
    <property type="match status" value="1"/>
</dbReference>
<feature type="region of interest" description="Disordered" evidence="6">
    <location>
        <begin position="2142"/>
        <end position="2167"/>
    </location>
</feature>
<protein>
    <recommendedName>
        <fullName evidence="8">Laminin G domain-containing protein</fullName>
    </recommendedName>
</protein>
<dbReference type="PANTHER" id="PTHR45739">
    <property type="entry name" value="MATRIX PROTEIN, PUTATIVE-RELATED"/>
    <property type="match status" value="1"/>
</dbReference>
<evidence type="ECO:0000256" key="3">
    <source>
        <dbReference type="ARBA" id="ARBA00023180"/>
    </source>
</evidence>
<proteinExistence type="predicted"/>
<dbReference type="SMART" id="SM00282">
    <property type="entry name" value="LamG"/>
    <property type="match status" value="1"/>
</dbReference>
<dbReference type="Pfam" id="PF02210">
    <property type="entry name" value="Laminin_G_2"/>
    <property type="match status" value="1"/>
</dbReference>
<feature type="repeat" description="CSPG" evidence="5">
    <location>
        <begin position="366"/>
        <end position="463"/>
    </location>
</feature>
<dbReference type="EMBL" id="JAJSOF020000025">
    <property type="protein sequence ID" value="KAJ4434440.1"/>
    <property type="molecule type" value="Genomic_DNA"/>
</dbReference>
<evidence type="ECO:0000313" key="9">
    <source>
        <dbReference type="EMBL" id="KAJ4434440.1"/>
    </source>
</evidence>
<dbReference type="Pfam" id="PF16184">
    <property type="entry name" value="Cadherin_3"/>
    <property type="match status" value="13"/>
</dbReference>
<evidence type="ECO:0000256" key="4">
    <source>
        <dbReference type="PROSITE-ProRule" id="PRU00122"/>
    </source>
</evidence>
<dbReference type="InterPro" id="IPR001791">
    <property type="entry name" value="Laminin_G"/>
</dbReference>
<sequence length="2325" mass="257228">MIEKARLTAPAKSKTRRVLDVKTGCEGCFVCRWHFELKTTARRGVLLYNTGLTSRSDFVGVELVDGHLRLLLNKGNGALELRSQWAVTDGKWHDIVVQFNPTFMEISVDGAPVSQRLPQGGSRYLDLAETVFVGGIELNKRSRALGQGLLAADTSFKGCLRSMTVETRRIGIPDARVTQGILPDCVWEYPCVQEPCVAGSQCLQQGVDSFRCECDQPLCVKPDYAETYKVFSKPTLVTDLEILVLTPLQVAEGDNALVTTANLDVVLDYAKFGVRDSGVLLHVLEHPRHGKLSLDVWDRAGSRQMFTMLDLAKDKVRYLHDGTENHQDSIVLELELAPGPGFVLPSYLQGRHRFVLHVNITPINDPPSLTLPPGAVLRLAQGTRKTLSAEILRAEDPDSPSADLVYTVLNQGDSKEKGYVERIQSPGVRVDTFTQLEVDQGLIAYVHRGGEPGANTRLALQVCINNMPQFDSEGIPNQAPETNKPMILNGLTSRNREGSDQCVLSKIRDTSLTMFETQARARALFAVCCARQVSDGIETSPAAFLRISAFPLQLRLVNNTGLVLTHRAAARISAANLTFTSNAEDPDLDVRYEIVKTPQFGSVQRLRGGAPDSQWQTVDHFTSHQLARDQIRYLHTTGDPTHDNFKFKVSVMEVRSPTVYDFRITFTELKLVAVHTRELQLNGSREALITEKQLLYQTQPLSSDAGKIVFQFYNLIIFYNDKVRSKDSPKYYLPFAFLLGKTSEKPNQVVRPPRYGALHPSASLKHHRLQTGDSFTQQDLDAGRLRYRLHRKAYSHVHDDFAFRVTAPECASVTGTLGLLHVPSGETRDEVRATLERLQVVEGGRQPVLRTHLDLATNGITELMYNVTHGPHHGRLDVMDVGLVTVLRRGTLYFSSRELMTERVFYVHDDSESRRDSFHFVALSSEEEDFQYVGVFHVDVLLKNDNTPMRAVDKVFQIVTGGERLLTGRDLRYSDADIDTQPTDIVYTRRGIPNGGIYQATDPTVPMFEFTQDDLDNFRVLFRHEGDEYGKVGLWITDGQFYANGVLEVRASSPFVAVANNTGLVVQRGGVAVITAANLSAETNLNLWGEQIEFEVTEDPHHGHLQLQHEATRFTQLDLEKGHLAYHHDNGTAVNDHFRFRVDAGGTTAEGTFSLRIFPVWYWEPLIVANNRTLHVEESTSVTIAPSFLKVMHPHIPASDITYLVVEPPLYGYLEVLSNQLEGEEDGVETEETRPTSVTLFDQSLLDDKRLHYIQAAANRTRDRFVVDVTNGISWLRGLSVQFLIVPEWLYISGGELRVMEGDSVTLAESLLTVLTEYYRGRVTEYRVVEPPGAGALQSPREPGVPLLKFTASQLKAGLVQYQHDGSETLGDQFVVRGVAGDKESVPATVRVLVTPVNDEPPHIANNTGLTLWEGATAVITSVHLAAVDKDTGPENLTFTVSSLKNGHVALVSAPGLPVRHFKQAQINSRQVLFVHTGGEGGGFDLTVSDGVKTSGVLSFAVTARKVTLRTLASGTSHLHVFPMRRQALTPTQLLTVASDVRRTVTYLVKTQPSLGRLLLESVPPGNPRPAANFTQRDVNNSRVLYEHTHPFFGLSTNDSFTFDVRADFAEPLLDQVEFPWRLIIGSFQQAVHGSVHVRFLYHLRFFILKWSLNKKFPIGKTGDCWQELHIDVSVSSGGLDQFLDIQPLTVEEGGQAVLQLNTSGVVAFLEAHADLETAPAIVMQLSASPQHGEVRIQGEGNATTFNQQQLDGGEVLYQHDHSDTLHDDVQVSLLLEPGDVLLCNVTLPVQVTPVNDEPFTLATAAPHTSVVQGQTIAITRESLRTEDPDTDPEGLVYDVISGPSQGRLLFSNDSLNASTPLVRFSQGDVDAGRVLYQHSGPLQPATFYFRVWDGHFNPAYSVFNIQVLPLALNVSIGTSVRLQQGSSVALITPEHLVAVTNARREDVRYNVTRVPRHGMVYLHDVATRQFGQLDVDKKRVMYMQTDMTTPSDSLELVAWLADSDATVPGLELNVSVEPLLRLGNFTPIAGLRNKITLEVLDATPLAKLTSSNPIYQILHRPRFGRLKKIIRSSGDRRSAREREVSHFTHEEVKSGVIYYVARRLPDAGAHDDAFPFLLASSIFQPARGELQFIVRPEREGEELSATPTASGAPPEQVGPKDPVGHEGGLIVASPNMSSDYVLIVSMVLGVMLLAVLVIVAVKCRSLQVGREDARACKTDLTGVPPVPLPRPPDVLQPTSPHPKRFASNGSSPTPANPPASVLQCKVIPLEPVDSVAGSEPDLNSRYPYGVADEPAEDWSSYDTSELGYPPRSANPMLRRNQYWV</sequence>
<gene>
    <name evidence="9" type="ORF">ANN_23002</name>
</gene>
<evidence type="ECO:0000256" key="1">
    <source>
        <dbReference type="ARBA" id="ARBA00022729"/>
    </source>
</evidence>
<dbReference type="PROSITE" id="PS50025">
    <property type="entry name" value="LAM_G_DOMAIN"/>
    <property type="match status" value="1"/>
</dbReference>
<feature type="repeat" description="CSPG" evidence="5">
    <location>
        <begin position="1055"/>
        <end position="1143"/>
    </location>
</feature>
<feature type="repeat" description="CSPG" evidence="5">
    <location>
        <begin position="1165"/>
        <end position="1270"/>
    </location>
</feature>
<dbReference type="Gene3D" id="2.60.120.200">
    <property type="match status" value="1"/>
</dbReference>
<dbReference type="InterPro" id="IPR039005">
    <property type="entry name" value="CSPG_rpt"/>
</dbReference>
<dbReference type="Proteomes" id="UP001148838">
    <property type="component" value="Unassembled WGS sequence"/>
</dbReference>
<feature type="repeat" description="CSPG" evidence="5">
    <location>
        <begin position="239"/>
        <end position="335"/>
    </location>
</feature>
<dbReference type="InterPro" id="IPR051561">
    <property type="entry name" value="FRAS1_ECM"/>
</dbReference>
<evidence type="ECO:0000256" key="2">
    <source>
        <dbReference type="ARBA" id="ARBA00022737"/>
    </source>
</evidence>
<comment type="caution">
    <text evidence="9">The sequence shown here is derived from an EMBL/GenBank/DDBJ whole genome shotgun (WGS) entry which is preliminary data.</text>
</comment>
<evidence type="ECO:0000259" key="8">
    <source>
        <dbReference type="PROSITE" id="PS50025"/>
    </source>
</evidence>